<evidence type="ECO:0000256" key="5">
    <source>
        <dbReference type="ARBA" id="ARBA00023212"/>
    </source>
</evidence>
<feature type="region of interest" description="Disordered" evidence="6">
    <location>
        <begin position="558"/>
        <end position="585"/>
    </location>
</feature>
<feature type="region of interest" description="Disordered" evidence="6">
    <location>
        <begin position="964"/>
        <end position="988"/>
    </location>
</feature>
<dbReference type="InterPro" id="IPR036859">
    <property type="entry name" value="CAP-Gly_dom_sf"/>
</dbReference>
<dbReference type="GO" id="GO:0005874">
    <property type="term" value="C:microtubule"/>
    <property type="evidence" value="ECO:0007669"/>
    <property type="project" value="UniProtKB-KW"/>
</dbReference>
<dbReference type="PROSITE" id="PS50245">
    <property type="entry name" value="CAP_GLY_2"/>
    <property type="match status" value="1"/>
</dbReference>
<organism evidence="8 9">
    <name type="scientific">Xylona heveae (strain CBS 132557 / TC161)</name>
    <dbReference type="NCBI Taxonomy" id="1328760"/>
    <lineage>
        <taxon>Eukaryota</taxon>
        <taxon>Fungi</taxon>
        <taxon>Dikarya</taxon>
        <taxon>Ascomycota</taxon>
        <taxon>Pezizomycotina</taxon>
        <taxon>Xylonomycetes</taxon>
        <taxon>Xylonales</taxon>
        <taxon>Xylonaceae</taxon>
        <taxon>Xylona</taxon>
    </lineage>
</organism>
<dbReference type="AlphaFoldDB" id="A0A165J9U0"/>
<evidence type="ECO:0000313" key="9">
    <source>
        <dbReference type="Proteomes" id="UP000076632"/>
    </source>
</evidence>
<feature type="compositionally biased region" description="Low complexity" evidence="6">
    <location>
        <begin position="322"/>
        <end position="341"/>
    </location>
</feature>
<dbReference type="Pfam" id="PF01302">
    <property type="entry name" value="CAP_GLY"/>
    <property type="match status" value="1"/>
</dbReference>
<dbReference type="OMA" id="KWCAVCE"/>
<dbReference type="GeneID" id="28899710"/>
<comment type="subcellular location">
    <subcellularLocation>
        <location evidence="1">Cytoplasm</location>
        <location evidence="1">Cytoskeleton</location>
    </subcellularLocation>
</comment>
<feature type="compositionally biased region" description="Low complexity" evidence="6">
    <location>
        <begin position="860"/>
        <end position="880"/>
    </location>
</feature>
<protein>
    <recommendedName>
        <fullName evidence="7">CAP-Gly domain-containing protein</fullName>
    </recommendedName>
</protein>
<feature type="compositionally biased region" description="Basic residues" evidence="6">
    <location>
        <begin position="881"/>
        <end position="891"/>
    </location>
</feature>
<dbReference type="SMART" id="SM01052">
    <property type="entry name" value="CAP_GLY"/>
    <property type="match status" value="1"/>
</dbReference>
<feature type="compositionally biased region" description="Polar residues" evidence="6">
    <location>
        <begin position="175"/>
        <end position="219"/>
    </location>
</feature>
<dbReference type="Gene3D" id="2.30.30.190">
    <property type="entry name" value="CAP Gly-rich-like domain"/>
    <property type="match status" value="1"/>
</dbReference>
<keyword evidence="3" id="KW-0493">Microtubule</keyword>
<feature type="compositionally biased region" description="Low complexity" evidence="6">
    <location>
        <begin position="937"/>
        <end position="947"/>
    </location>
</feature>
<dbReference type="OrthoDB" id="2130750at2759"/>
<feature type="compositionally biased region" description="Acidic residues" evidence="6">
    <location>
        <begin position="749"/>
        <end position="760"/>
    </location>
</feature>
<evidence type="ECO:0000259" key="7">
    <source>
        <dbReference type="PROSITE" id="PS50245"/>
    </source>
</evidence>
<feature type="compositionally biased region" description="Basic and acidic residues" evidence="6">
    <location>
        <begin position="290"/>
        <end position="301"/>
    </location>
</feature>
<dbReference type="SUPFAM" id="SSF74924">
    <property type="entry name" value="Cap-Gly domain"/>
    <property type="match status" value="1"/>
</dbReference>
<sequence length="1020" mass="109107">MSIHTPRRPYMRGPSLGNHNLSATSSPNLAASYQRPPMPSPLSASAIMARKASFNQLTAGSLASVPDNSDSYGLGDSQRSARGTPKTPTTRVVPTNGDGDIEVGDTVNVPGGMYGTIKFIGAVKGKNGVFAGVELSREWASRGKNDGAVDGTRYFTTSVRGAGIFLPLSRATKRASPTASTRSFLGTPTTPSVPGFNAPNNAELLSQSTPSVPKFSQSVGPGRGPSPQFKPKSRRLSLPRPESPLRQQQNLLPTPRQPSLGASVSSNSGIRGPRYAPSPTPGRFGASVRGRRESNSADPSKRPTVTPKAGPRSIMSPPPPQASSRSVSRASRASQSTSRQSEGFAFEDDFEGTPIGVARTNDSAAARSASALSNRLTRTSTHTADELARMKLKLEERDRQLKEQSSTLAEMESSLIELQSLLPTQDSDMVMGVGPGDNEAKNADVAQLRAILREKNEKIALITAEFDAHRADFRSTIDTLELASAETERVYEKRVEELLQEVRELNERNEDVESVALQLKQLEELVQELEEGLEDARRGEAEARGEVEFLRGEVERGRSELRRERDKAATALKSGGAVPGAGPAAAIDGRISARDSKEVEQKDDEIRGLKAIIHSLSRDSVMSSTEARSPQFGDGEAASSQEREHNLRLQEQLDEERAARDRLEHELVELRGLFEHTSHREEELELALEQAGSDAKAQTQGLPASSHVHNETLVPEFASASTPAPAPAPAPASSAKRPSQPVHIQYHEEAEDDDNNDNDVDSTRRPRPMDNDALWCEICETAGHDILTCTNVFGSKRGDDVRQTTPRPLSSTSSSSSRTPRNSSGSGSGPGQRNGMAAVVEGLRGLALSPPLPHPPSHPPASLSRDQSHPSHPLHALHPQQQHHHHHHQQHPPRSSSLGERDPGLRPIDKSEADSTTEHRAEADVAPLSISPKKQRAPSASVSASPSAPFASASAAAAPATSAVPAQAPAGSPHADHHVVDSSGMVAGKSSGVINPDKWCALCEQDGHESVDCPLEDAFA</sequence>
<evidence type="ECO:0000256" key="6">
    <source>
        <dbReference type="SAM" id="MobiDB-lite"/>
    </source>
</evidence>
<dbReference type="PROSITE" id="PS00845">
    <property type="entry name" value="CAP_GLY_1"/>
    <property type="match status" value="1"/>
</dbReference>
<feature type="compositionally biased region" description="Polar residues" evidence="6">
    <location>
        <begin position="17"/>
        <end position="31"/>
    </location>
</feature>
<feature type="compositionally biased region" description="Basic and acidic residues" evidence="6">
    <location>
        <begin position="558"/>
        <end position="568"/>
    </location>
</feature>
<dbReference type="InParanoid" id="A0A165J9U0"/>
<feature type="compositionally biased region" description="Low complexity" evidence="6">
    <location>
        <begin position="731"/>
        <end position="741"/>
    </location>
</feature>
<keyword evidence="4" id="KW-0175">Coiled coil</keyword>
<dbReference type="Pfam" id="PF16641">
    <property type="entry name" value="CLIP1_ZNF"/>
    <property type="match status" value="2"/>
</dbReference>
<dbReference type="InterPro" id="IPR000938">
    <property type="entry name" value="CAP-Gly_domain"/>
</dbReference>
<proteinExistence type="predicted"/>
<feature type="region of interest" description="Disordered" evidence="6">
    <location>
        <begin position="681"/>
        <end position="705"/>
    </location>
</feature>
<evidence type="ECO:0000313" key="8">
    <source>
        <dbReference type="EMBL" id="KZF25947.1"/>
    </source>
</evidence>
<dbReference type="InterPro" id="IPR032108">
    <property type="entry name" value="CLIP1_ZNF"/>
</dbReference>
<dbReference type="PANTHER" id="PTHR36721:SF1">
    <property type="entry name" value="OS04G0446401 PROTEIN"/>
    <property type="match status" value="1"/>
</dbReference>
<feature type="compositionally biased region" description="Polar residues" evidence="6">
    <location>
        <begin position="260"/>
        <end position="269"/>
    </location>
</feature>
<feature type="region of interest" description="Disordered" evidence="6">
    <location>
        <begin position="794"/>
        <end position="947"/>
    </location>
</feature>
<feature type="compositionally biased region" description="Basic residues" evidence="6">
    <location>
        <begin position="1"/>
        <end position="10"/>
    </location>
</feature>
<dbReference type="PANTHER" id="PTHR36721">
    <property type="entry name" value="PROLINE-RICH FAMILY PROTEIN"/>
    <property type="match status" value="1"/>
</dbReference>
<dbReference type="EMBL" id="KV407454">
    <property type="protein sequence ID" value="KZF25947.1"/>
    <property type="molecule type" value="Genomic_DNA"/>
</dbReference>
<evidence type="ECO:0000256" key="1">
    <source>
        <dbReference type="ARBA" id="ARBA00004245"/>
    </source>
</evidence>
<dbReference type="Proteomes" id="UP000076632">
    <property type="component" value="Unassembled WGS sequence"/>
</dbReference>
<feature type="compositionally biased region" description="Polar residues" evidence="6">
    <location>
        <begin position="65"/>
        <end position="81"/>
    </location>
</feature>
<feature type="region of interest" description="Disordered" evidence="6">
    <location>
        <begin position="618"/>
        <end position="657"/>
    </location>
</feature>
<feature type="compositionally biased region" description="Pro residues" evidence="6">
    <location>
        <begin position="850"/>
        <end position="859"/>
    </location>
</feature>
<feature type="compositionally biased region" description="Basic and acidic residues" evidence="6">
    <location>
        <begin position="899"/>
        <end position="923"/>
    </location>
</feature>
<dbReference type="RefSeq" id="XP_018191502.1">
    <property type="nucleotide sequence ID" value="XM_018334573.1"/>
</dbReference>
<keyword evidence="2" id="KW-0963">Cytoplasm</keyword>
<keyword evidence="5" id="KW-0206">Cytoskeleton</keyword>
<feature type="region of interest" description="Disordered" evidence="6">
    <location>
        <begin position="1"/>
        <end position="39"/>
    </location>
</feature>
<feature type="domain" description="CAP-Gly" evidence="7">
    <location>
        <begin position="121"/>
        <end position="167"/>
    </location>
</feature>
<evidence type="ECO:0000256" key="2">
    <source>
        <dbReference type="ARBA" id="ARBA00022490"/>
    </source>
</evidence>
<dbReference type="STRING" id="1328760.A0A165J9U0"/>
<feature type="compositionally biased region" description="Polar residues" evidence="6">
    <location>
        <begin position="618"/>
        <end position="628"/>
    </location>
</feature>
<evidence type="ECO:0000256" key="4">
    <source>
        <dbReference type="ARBA" id="ARBA00023054"/>
    </source>
</evidence>
<name>A0A165J9U0_XYLHT</name>
<evidence type="ECO:0000256" key="3">
    <source>
        <dbReference type="ARBA" id="ARBA00022701"/>
    </source>
</evidence>
<accession>A0A165J9U0</accession>
<feature type="region of interest" description="Disordered" evidence="6">
    <location>
        <begin position="65"/>
        <end position="99"/>
    </location>
</feature>
<feature type="region of interest" description="Disordered" evidence="6">
    <location>
        <begin position="718"/>
        <end position="769"/>
    </location>
</feature>
<feature type="compositionally biased region" description="Low complexity" evidence="6">
    <location>
        <begin position="84"/>
        <end position="95"/>
    </location>
</feature>
<reference evidence="8 9" key="1">
    <citation type="journal article" date="2016" name="Fungal Biol.">
        <title>The genome of Xylona heveae provides a window into fungal endophytism.</title>
        <authorList>
            <person name="Gazis R."/>
            <person name="Kuo A."/>
            <person name="Riley R."/>
            <person name="LaButti K."/>
            <person name="Lipzen A."/>
            <person name="Lin J."/>
            <person name="Amirebrahimi M."/>
            <person name="Hesse C.N."/>
            <person name="Spatafora J.W."/>
            <person name="Henrissat B."/>
            <person name="Hainaut M."/>
            <person name="Grigoriev I.V."/>
            <person name="Hibbett D.S."/>
        </authorList>
    </citation>
    <scope>NUCLEOTIDE SEQUENCE [LARGE SCALE GENOMIC DNA]</scope>
    <source>
        <strain evidence="8 9">TC161</strain>
    </source>
</reference>
<gene>
    <name evidence="8" type="ORF">L228DRAFT_264385</name>
</gene>
<keyword evidence="9" id="KW-1185">Reference proteome</keyword>
<feature type="compositionally biased region" description="Low complexity" evidence="6">
    <location>
        <begin position="803"/>
        <end position="825"/>
    </location>
</feature>
<feature type="region of interest" description="Disordered" evidence="6">
    <location>
        <begin position="171"/>
        <end position="356"/>
    </location>
</feature>